<dbReference type="InterPro" id="IPR036188">
    <property type="entry name" value="FAD/NAD-bd_sf"/>
</dbReference>
<sequence>MIVGGGTGGITVAAMLRRRGFERIALIEPSETHYYQPFWTLVGAIVLRAERIAYDLLHVVPPQSAPDFIKASPLSDGSAQGWVDVDKHTLRHTRYPEVFGIGDVTNTPNAKTGAAIRQQAPVLVENLMAAVEGEEAQHSYGGYGSCPLVTGYGRLLLAELDYSGKPRPSLWPLDTMKERYDMWLLKRYGASPSSTGTA</sequence>
<dbReference type="GO" id="GO:0070221">
    <property type="term" value="P:sulfide oxidation, using sulfide:quinone oxidoreductase"/>
    <property type="evidence" value="ECO:0007669"/>
    <property type="project" value="TreeGrafter"/>
</dbReference>
<organism evidence="1">
    <name type="scientific">uncultured bacterium UPO76</name>
    <dbReference type="NCBI Taxonomy" id="1776993"/>
    <lineage>
        <taxon>Bacteria</taxon>
        <taxon>environmental samples</taxon>
    </lineage>
</organism>
<dbReference type="AlphaFoldDB" id="A0A140E006"/>
<proteinExistence type="predicted"/>
<accession>A0A140E006</accession>
<dbReference type="SUPFAM" id="SSF51905">
    <property type="entry name" value="FAD/NAD(P)-binding domain"/>
    <property type="match status" value="1"/>
</dbReference>
<dbReference type="GO" id="GO:0070224">
    <property type="term" value="F:sulfide:quinone oxidoreductase activity"/>
    <property type="evidence" value="ECO:0007669"/>
    <property type="project" value="TreeGrafter"/>
</dbReference>
<dbReference type="Gene3D" id="3.50.50.60">
    <property type="entry name" value="FAD/NAD(P)-binding domain"/>
    <property type="match status" value="1"/>
</dbReference>
<protein>
    <submittedName>
        <fullName evidence="1">FAD-dependent pyridine nucleotide-disulfide oxidoreductase</fullName>
    </submittedName>
</protein>
<dbReference type="PANTHER" id="PTHR10632">
    <property type="entry name" value="SULFIDE:QUINONE OXIDOREDUCTASE"/>
    <property type="match status" value="1"/>
</dbReference>
<name>A0A140E006_9BACT</name>
<dbReference type="GO" id="GO:0071949">
    <property type="term" value="F:FAD binding"/>
    <property type="evidence" value="ECO:0007669"/>
    <property type="project" value="TreeGrafter"/>
</dbReference>
<dbReference type="InterPro" id="IPR015904">
    <property type="entry name" value="Sulphide_quinone_reductase"/>
</dbReference>
<dbReference type="EMBL" id="KU144996">
    <property type="protein sequence ID" value="AMK59618.1"/>
    <property type="molecule type" value="Genomic_DNA"/>
</dbReference>
<dbReference type="PANTHER" id="PTHR10632:SF2">
    <property type="entry name" value="SULFIDE:QUINONE OXIDOREDUCTASE, MITOCHONDRIAL"/>
    <property type="match status" value="1"/>
</dbReference>
<reference evidence="1" key="1">
    <citation type="journal article" date="2016" name="Appl. Environ. Microbiol.">
        <title>Functional Metagenomics of a Biostimulated Petroleum-Contaminated Soil Reveals an Extraordinary Diversity of Extradiol Dioxygenases.</title>
        <authorList>
            <person name="Terron-Gonzalez L."/>
            <person name="Martin-Cabello G."/>
            <person name="Ferrer M."/>
            <person name="Santero E."/>
        </authorList>
    </citation>
    <scope>NUCLEOTIDE SEQUENCE</scope>
</reference>
<evidence type="ECO:0000313" key="1">
    <source>
        <dbReference type="EMBL" id="AMK59618.1"/>
    </source>
</evidence>
<dbReference type="Gene3D" id="3.50.50.100">
    <property type="match status" value="1"/>
</dbReference>